<protein>
    <submittedName>
        <fullName evidence="1">DMT family transporter</fullName>
    </submittedName>
</protein>
<dbReference type="Proteomes" id="UP001375539">
    <property type="component" value="Unassembled WGS sequence"/>
</dbReference>
<gene>
    <name evidence="1" type="ORF">WKI58_00895</name>
</gene>
<organism evidence="1 2">
    <name type="scientific">Streptomyces pratisoli</name>
    <dbReference type="NCBI Taxonomy" id="3139917"/>
    <lineage>
        <taxon>Bacteria</taxon>
        <taxon>Bacillati</taxon>
        <taxon>Actinomycetota</taxon>
        <taxon>Actinomycetes</taxon>
        <taxon>Kitasatosporales</taxon>
        <taxon>Streptomycetaceae</taxon>
        <taxon>Streptomyces</taxon>
    </lineage>
</organism>
<dbReference type="EMBL" id="JBBKAI010000002">
    <property type="protein sequence ID" value="MEJ8655093.1"/>
    <property type="molecule type" value="Genomic_DNA"/>
</dbReference>
<keyword evidence="2" id="KW-1185">Reference proteome</keyword>
<reference evidence="1" key="1">
    <citation type="submission" date="2024-03" db="EMBL/GenBank/DDBJ databases">
        <title>Novel Streptomyces species of biotechnological and ecological value are a feature of Machair soil.</title>
        <authorList>
            <person name="Prole J.R."/>
            <person name="Goodfellow M."/>
            <person name="Allenby N."/>
            <person name="Ward A.C."/>
        </authorList>
    </citation>
    <scope>NUCLEOTIDE SEQUENCE</scope>
    <source>
        <strain evidence="1">MS1.AVA.4</strain>
    </source>
</reference>
<comment type="caution">
    <text evidence="1">The sequence shown here is derived from an EMBL/GenBank/DDBJ whole genome shotgun (WGS) entry which is preliminary data.</text>
</comment>
<proteinExistence type="predicted"/>
<accession>A0ACC6Q9E0</accession>
<sequence>MNAHITSRSFLALVGVVVLWASAFPAIRVGVDGLGVAALSFLRLAIAAVALMVVAPFLGVRRPRSRDLPLIALAGATGMTAYQVLLNWGEVHVSAGTASMLISVAPVFSVLLGRTFLSEPVTRRVVIGSGVAIGGSVIVAFAGGSTGFSAGALVVLAAAVVQGVYHVVSKPLLRRYSGVEVATYAMVAGTVFALPLLPATLRAVASAPTGALISVAYLGLLPSALGFVIWGYAVARLPLSVSTAALYLVPPVTLVVSFVWLSEVPHLLEVAGGAVIIIGVLLINRRSPAITPEQSAPPTAEHHVDSATGSAGARTAASHGRATACDAPQSPSVQGHTS</sequence>
<evidence type="ECO:0000313" key="1">
    <source>
        <dbReference type="EMBL" id="MEJ8655093.1"/>
    </source>
</evidence>
<evidence type="ECO:0000313" key="2">
    <source>
        <dbReference type="Proteomes" id="UP001375539"/>
    </source>
</evidence>
<name>A0ACC6Q9E0_9ACTN</name>